<evidence type="ECO:0000256" key="7">
    <source>
        <dbReference type="ARBA" id="ARBA00023242"/>
    </source>
</evidence>
<evidence type="ECO:0000313" key="8">
    <source>
        <dbReference type="EMBL" id="KAA0187609.1"/>
    </source>
</evidence>
<dbReference type="Gene3D" id="1.25.10.10">
    <property type="entry name" value="Leucine-rich Repeat Variant"/>
    <property type="match status" value="1"/>
</dbReference>
<dbReference type="PANTHER" id="PTHR21452:SF4">
    <property type="entry name" value="EXPORTIN-6"/>
    <property type="match status" value="1"/>
</dbReference>
<keyword evidence="9" id="KW-1185">Reference proteome</keyword>
<dbReference type="PANTHER" id="PTHR21452">
    <property type="entry name" value="EXPORTIN-6"/>
    <property type="match status" value="1"/>
</dbReference>
<evidence type="ECO:0000313" key="9">
    <source>
        <dbReference type="Proteomes" id="UP000728185"/>
    </source>
</evidence>
<dbReference type="InterPro" id="IPR016024">
    <property type="entry name" value="ARM-type_fold"/>
</dbReference>
<dbReference type="GO" id="GO:0005634">
    <property type="term" value="C:nucleus"/>
    <property type="evidence" value="ECO:0007669"/>
    <property type="project" value="UniProtKB-SubCell"/>
</dbReference>
<evidence type="ECO:0000256" key="6">
    <source>
        <dbReference type="ARBA" id="ARBA00022927"/>
    </source>
</evidence>
<dbReference type="EMBL" id="LUCM01009007">
    <property type="protein sequence ID" value="KAA0187609.1"/>
    <property type="molecule type" value="Genomic_DNA"/>
</dbReference>
<comment type="caution">
    <text evidence="8">The sequence shown here is derived from an EMBL/GenBank/DDBJ whole genome shotgun (WGS) entry which is preliminary data.</text>
</comment>
<dbReference type="Proteomes" id="UP000728185">
    <property type="component" value="Unassembled WGS sequence"/>
</dbReference>
<dbReference type="InterPro" id="IPR040016">
    <property type="entry name" value="XPO6"/>
</dbReference>
<evidence type="ECO:0000256" key="4">
    <source>
        <dbReference type="ARBA" id="ARBA00022448"/>
    </source>
</evidence>
<keyword evidence="6" id="KW-0653">Protein transport</keyword>
<gene>
    <name evidence="8" type="ORF">FBUS_02060</name>
</gene>
<keyword evidence="7" id="KW-0539">Nucleus</keyword>
<dbReference type="GO" id="GO:0005737">
    <property type="term" value="C:cytoplasm"/>
    <property type="evidence" value="ECO:0007669"/>
    <property type="project" value="UniProtKB-SubCell"/>
</dbReference>
<accession>A0A8E0RTT9</accession>
<reference evidence="8" key="1">
    <citation type="submission" date="2019-05" db="EMBL/GenBank/DDBJ databases">
        <title>Annotation for the trematode Fasciolopsis buski.</title>
        <authorList>
            <person name="Choi Y.-J."/>
        </authorList>
    </citation>
    <scope>NUCLEOTIDE SEQUENCE</scope>
    <source>
        <strain evidence="8">HT</strain>
        <tissue evidence="8">Whole worm</tissue>
    </source>
</reference>
<dbReference type="GO" id="GO:0005049">
    <property type="term" value="F:nuclear export signal receptor activity"/>
    <property type="evidence" value="ECO:0007669"/>
    <property type="project" value="InterPro"/>
</dbReference>
<evidence type="ECO:0000256" key="1">
    <source>
        <dbReference type="ARBA" id="ARBA00004123"/>
    </source>
</evidence>
<organism evidence="8 9">
    <name type="scientific">Fasciolopsis buskii</name>
    <dbReference type="NCBI Taxonomy" id="27845"/>
    <lineage>
        <taxon>Eukaryota</taxon>
        <taxon>Metazoa</taxon>
        <taxon>Spiralia</taxon>
        <taxon>Lophotrochozoa</taxon>
        <taxon>Platyhelminthes</taxon>
        <taxon>Trematoda</taxon>
        <taxon>Digenea</taxon>
        <taxon>Plagiorchiida</taxon>
        <taxon>Echinostomata</taxon>
        <taxon>Echinostomatoidea</taxon>
        <taxon>Fasciolidae</taxon>
        <taxon>Fasciolopsis</taxon>
    </lineage>
</organism>
<comment type="subcellular location">
    <subcellularLocation>
        <location evidence="2">Cytoplasm</location>
    </subcellularLocation>
    <subcellularLocation>
        <location evidence="1">Nucleus</location>
    </subcellularLocation>
</comment>
<keyword evidence="4" id="KW-0813">Transport</keyword>
<dbReference type="InterPro" id="IPR011989">
    <property type="entry name" value="ARM-like"/>
</dbReference>
<comment type="similarity">
    <text evidence="3">Belongs to the exportin family.</text>
</comment>
<proteinExistence type="inferred from homology"/>
<evidence type="ECO:0000256" key="5">
    <source>
        <dbReference type="ARBA" id="ARBA00022490"/>
    </source>
</evidence>
<name>A0A8E0RTT9_9TREM</name>
<protein>
    <submittedName>
        <fullName evidence="8">Uncharacterized protein</fullName>
    </submittedName>
</protein>
<sequence length="1297" mass="144903">MTADESSLQALSKILSEFYSGSVDAERRLAIHNILTNYEETPRAWYSALYYIYATSEKCVALYSLGVIERTVPSVWYSMREEEKAELLRVLRFYLFEQFSRADSSFLAKKTAQVLTLLACLDGVPLCVSLLEDVRSHLLSSLQNRNFAKISVALNSLRIIVEQIMDPCEEIGSKRANELQRWITTESVIINGILSSALLFLLGEDTVNRVKTLFYRCDSPENPSDLTEIRCLMLHFHRMLTKEVSDHSVGACSALIAWLECLIEILRRLPLDANFLDSFCDALFLFSLVGSPAFVSTCHASGSLSIDSHEADNLLSSVSLLSLTCIQELVDRKNLAPDMMQKSLLKIFPILQCHLILTTSDVLKAGSDGDQQQLKCYDKNLSEAVTADAQCHTSTVDYQLKLLDILKIVMTNFFYQVFSSPDLANVVRVHPLRFLALLHRFTFATLDLDIYISTLGLWNTFLEFLTMHYGSGEEGSVPGIRANILTSGLRDPLFALGKSLFARMLYSEASQFLETLDQEVSEDGWEYTVNYSSDVLGTSDMMALFRPDSLPNNSNCESSEYRLFLRETLTTLSAVLNLVPEPLVSLIIERYQVAWNDYMSFLQSSDFLSSVGLPFQFRSQPLHRIHWVLKDFTAIVQTIGFIMESINSASSVSNSAVTFSTQDILQSLVYCLHLNSQLVTASIALKHSPIRSDMIAVIVENLLALQSIVLGDYLTVTDSTAILSPEKIFLNVEQKNSFLMQVMQAIATFLLPTNGIPSTVPIPIQLCSARLFSTICSSPLFNDLTANKSLEVSKTTVQGIFSYMLDFLCDEKRRSLLPFDVLRILLRSFVRCLCAHPPEMTGVNGDLLERLISHCFTPHLTETVLQQDPSTYMLTLGLLNDAVEIVDSLSSLSRRRLQSILVSCGMLEGLIQCASSNLTRETQVSISAPHAYTAFLTFFTTYIRVLSQTSSTTATIPELLGRIIRALCMNAVDSQCGSPIPACLADRILGMFLALTKNRRLLVLLTGDMLDLCVHRILPVLGLRNCAETLISDEILPELVWAAGLHSPDSMKVFCELLFAMLSDGFGYFFESRTSANQSTILGDIGAPKSDLFVHVSRRYIIVKPDAFNRVMIILTAVFHERQVSSALVSSTLNGFFTLHRLRKFFDLQPFNQLWLPELMHKLLSLLINRQHDCCKDIILATLHSLTLCGVLPNAGIDIDTPNTTSKCSEYFVHYFLPAFFSTLSYVSGVEQSTVFAHFYQSFQSITAGSPVTRELIDLSDSDTFSRLTSQLVVDLRAFRASSTRKVTPSSSVPEGM</sequence>
<dbReference type="OrthoDB" id="10261013at2759"/>
<evidence type="ECO:0000256" key="3">
    <source>
        <dbReference type="ARBA" id="ARBA00009466"/>
    </source>
</evidence>
<keyword evidence="5" id="KW-0963">Cytoplasm</keyword>
<evidence type="ECO:0000256" key="2">
    <source>
        <dbReference type="ARBA" id="ARBA00004496"/>
    </source>
</evidence>
<dbReference type="GO" id="GO:0006611">
    <property type="term" value="P:protein export from nucleus"/>
    <property type="evidence" value="ECO:0007669"/>
    <property type="project" value="InterPro"/>
</dbReference>
<dbReference type="SUPFAM" id="SSF48371">
    <property type="entry name" value="ARM repeat"/>
    <property type="match status" value="1"/>
</dbReference>